<feature type="non-terminal residue" evidence="1">
    <location>
        <position position="79"/>
    </location>
</feature>
<gene>
    <name evidence="1" type="ORF">Tci_932702</name>
</gene>
<proteinExistence type="predicted"/>
<name>A0A699XN98_TANCI</name>
<sequence>MKISEVDRVIGLAKPRLILLASILSRRADWARRSDLTRSIASCFCSSVSQRAVSGRSVRVTKATRATPMVKMPSMAKIL</sequence>
<reference evidence="1" key="1">
    <citation type="journal article" date="2019" name="Sci. Rep.">
        <title>Draft genome of Tanacetum cinerariifolium, the natural source of mosquito coil.</title>
        <authorList>
            <person name="Yamashiro T."/>
            <person name="Shiraishi A."/>
            <person name="Satake H."/>
            <person name="Nakayama K."/>
        </authorList>
    </citation>
    <scope>NUCLEOTIDE SEQUENCE</scope>
</reference>
<accession>A0A699XN98</accession>
<protein>
    <submittedName>
        <fullName evidence="1">Uncharacterized protein</fullName>
    </submittedName>
</protein>
<dbReference type="EMBL" id="BKCJ011881735">
    <property type="protein sequence ID" value="GFD60733.1"/>
    <property type="molecule type" value="Genomic_DNA"/>
</dbReference>
<organism evidence="1">
    <name type="scientific">Tanacetum cinerariifolium</name>
    <name type="common">Dalmatian daisy</name>
    <name type="synonym">Chrysanthemum cinerariifolium</name>
    <dbReference type="NCBI Taxonomy" id="118510"/>
    <lineage>
        <taxon>Eukaryota</taxon>
        <taxon>Viridiplantae</taxon>
        <taxon>Streptophyta</taxon>
        <taxon>Embryophyta</taxon>
        <taxon>Tracheophyta</taxon>
        <taxon>Spermatophyta</taxon>
        <taxon>Magnoliopsida</taxon>
        <taxon>eudicotyledons</taxon>
        <taxon>Gunneridae</taxon>
        <taxon>Pentapetalae</taxon>
        <taxon>asterids</taxon>
        <taxon>campanulids</taxon>
        <taxon>Asterales</taxon>
        <taxon>Asteraceae</taxon>
        <taxon>Asteroideae</taxon>
        <taxon>Anthemideae</taxon>
        <taxon>Anthemidinae</taxon>
        <taxon>Tanacetum</taxon>
    </lineage>
</organism>
<evidence type="ECO:0000313" key="1">
    <source>
        <dbReference type="EMBL" id="GFD60733.1"/>
    </source>
</evidence>
<comment type="caution">
    <text evidence="1">The sequence shown here is derived from an EMBL/GenBank/DDBJ whole genome shotgun (WGS) entry which is preliminary data.</text>
</comment>
<dbReference type="AlphaFoldDB" id="A0A699XN98"/>